<dbReference type="PANTHER" id="PTHR44858">
    <property type="entry name" value="TETRATRICOPEPTIDE REPEAT PROTEIN 6"/>
    <property type="match status" value="1"/>
</dbReference>
<dbReference type="Proteomes" id="UP000191901">
    <property type="component" value="Chromosome"/>
</dbReference>
<evidence type="ECO:0000256" key="3">
    <source>
        <dbReference type="PROSITE-ProRule" id="PRU00339"/>
    </source>
</evidence>
<dbReference type="SUPFAM" id="SSF48452">
    <property type="entry name" value="TPR-like"/>
    <property type="match status" value="1"/>
</dbReference>
<dbReference type="InterPro" id="IPR050498">
    <property type="entry name" value="Ycf3"/>
</dbReference>
<sequence length="172" mass="19303">MGISDVALDHLYDGVACRLAAQDYGGALALLDTFPTEARAEYAFWYLQGEVLANQGQYDQALDSLDRALALHGNMADIWVAKAVCLLHLSQPQSALRCCEHALKLQPHHAQAWLFHGVASHRLGHYHQAYTSYRHALRGQSPRPQHHPKWLVYLQQWGILSKGSSLPDVDHF</sequence>
<evidence type="ECO:0000256" key="2">
    <source>
        <dbReference type="ARBA" id="ARBA00022803"/>
    </source>
</evidence>
<proteinExistence type="predicted"/>
<dbReference type="AlphaFoldDB" id="A0A1Z3HP77"/>
<dbReference type="OrthoDB" id="423509at2"/>
<dbReference type="KEGG" id="hhg:XM38_030440"/>
<keyword evidence="1" id="KW-0677">Repeat</keyword>
<reference evidence="4 5" key="1">
    <citation type="journal article" date="2016" name="Biochim. Biophys. Acta">
        <title>Characterization of red-shifted phycobilisomes isolated from the chlorophyll f-containing cyanobacterium Halomicronema hongdechloris.</title>
        <authorList>
            <person name="Li Y."/>
            <person name="Lin Y."/>
            <person name="Garvey C.J."/>
            <person name="Birch D."/>
            <person name="Corkery R.W."/>
            <person name="Loughlin P.C."/>
            <person name="Scheer H."/>
            <person name="Willows R.D."/>
            <person name="Chen M."/>
        </authorList>
    </citation>
    <scope>NUCLEOTIDE SEQUENCE [LARGE SCALE GENOMIC DNA]</scope>
    <source>
        <strain evidence="4 5">C2206</strain>
    </source>
</reference>
<dbReference type="RefSeq" id="WP_137455131.1">
    <property type="nucleotide sequence ID" value="NZ_CP021983.2"/>
</dbReference>
<evidence type="ECO:0000313" key="4">
    <source>
        <dbReference type="EMBL" id="ASC72090.1"/>
    </source>
</evidence>
<dbReference type="EMBL" id="CP021983">
    <property type="protein sequence ID" value="ASC72090.1"/>
    <property type="molecule type" value="Genomic_DNA"/>
</dbReference>
<feature type="repeat" description="TPR" evidence="3">
    <location>
        <begin position="42"/>
        <end position="75"/>
    </location>
</feature>
<dbReference type="InterPro" id="IPR019734">
    <property type="entry name" value="TPR_rpt"/>
</dbReference>
<dbReference type="PANTHER" id="PTHR44858:SF1">
    <property type="entry name" value="UDP-N-ACETYLGLUCOSAMINE--PEPTIDE N-ACETYLGLUCOSAMINYLTRANSFERASE SPINDLY-RELATED"/>
    <property type="match status" value="1"/>
</dbReference>
<dbReference type="SMART" id="SM00028">
    <property type="entry name" value="TPR"/>
    <property type="match status" value="3"/>
</dbReference>
<gene>
    <name evidence="4" type="ORF">XM38_030440</name>
</gene>
<dbReference type="Pfam" id="PF14559">
    <property type="entry name" value="TPR_19"/>
    <property type="match status" value="1"/>
</dbReference>
<organism evidence="4 5">
    <name type="scientific">Halomicronema hongdechloris C2206</name>
    <dbReference type="NCBI Taxonomy" id="1641165"/>
    <lineage>
        <taxon>Bacteria</taxon>
        <taxon>Bacillati</taxon>
        <taxon>Cyanobacteriota</taxon>
        <taxon>Cyanophyceae</taxon>
        <taxon>Nodosilineales</taxon>
        <taxon>Nodosilineaceae</taxon>
        <taxon>Halomicronema</taxon>
    </lineage>
</organism>
<evidence type="ECO:0000256" key="1">
    <source>
        <dbReference type="ARBA" id="ARBA00022737"/>
    </source>
</evidence>
<accession>A0A1Z3HP77</accession>
<evidence type="ECO:0000313" key="5">
    <source>
        <dbReference type="Proteomes" id="UP000191901"/>
    </source>
</evidence>
<dbReference type="PROSITE" id="PS50005">
    <property type="entry name" value="TPR"/>
    <property type="match status" value="1"/>
</dbReference>
<protein>
    <submittedName>
        <fullName evidence="4">Uncharacterized protein</fullName>
    </submittedName>
</protein>
<keyword evidence="2 3" id="KW-0802">TPR repeat</keyword>
<dbReference type="InterPro" id="IPR011990">
    <property type="entry name" value="TPR-like_helical_dom_sf"/>
</dbReference>
<name>A0A1Z3HP77_9CYAN</name>
<keyword evidence="5" id="KW-1185">Reference proteome</keyword>
<dbReference type="Gene3D" id="1.25.40.10">
    <property type="entry name" value="Tetratricopeptide repeat domain"/>
    <property type="match status" value="1"/>
</dbReference>